<dbReference type="Proteomes" id="UP000178615">
    <property type="component" value="Unassembled WGS sequence"/>
</dbReference>
<dbReference type="AlphaFoldDB" id="A0A1F4UKX1"/>
<comment type="caution">
    <text evidence="1">The sequence shown here is derived from an EMBL/GenBank/DDBJ whole genome shotgun (WGS) entry which is preliminary data.</text>
</comment>
<dbReference type="EMBL" id="MEUV01000036">
    <property type="protein sequence ID" value="OGC45460.1"/>
    <property type="molecule type" value="Genomic_DNA"/>
</dbReference>
<proteinExistence type="predicted"/>
<reference evidence="1 2" key="1">
    <citation type="journal article" date="2016" name="Nat. Commun.">
        <title>Thousands of microbial genomes shed light on interconnected biogeochemical processes in an aquifer system.</title>
        <authorList>
            <person name="Anantharaman K."/>
            <person name="Brown C.T."/>
            <person name="Hug L.A."/>
            <person name="Sharon I."/>
            <person name="Castelle C.J."/>
            <person name="Probst A.J."/>
            <person name="Thomas B.C."/>
            <person name="Singh A."/>
            <person name="Wilkins M.J."/>
            <person name="Karaoz U."/>
            <person name="Brodie E.L."/>
            <person name="Williams K.H."/>
            <person name="Hubbard S.S."/>
            <person name="Banfield J.F."/>
        </authorList>
    </citation>
    <scope>NUCLEOTIDE SEQUENCE [LARGE SCALE GENOMIC DNA]</scope>
</reference>
<name>A0A1F4UKX1_UNCKA</name>
<evidence type="ECO:0000313" key="1">
    <source>
        <dbReference type="EMBL" id="OGC45460.1"/>
    </source>
</evidence>
<accession>A0A1F4UKX1</accession>
<gene>
    <name evidence="1" type="ORF">A2V49_03425</name>
</gene>
<evidence type="ECO:0000313" key="2">
    <source>
        <dbReference type="Proteomes" id="UP000178615"/>
    </source>
</evidence>
<sequence length="104" mass="12333">MSGLRFDFSEILLTVKIDCVTDIRIAQKYQLLIVYFTWQNVALHRVIMGDSSDWSEPILSMLSDRDGAIIEKPVEFISTKQFEEYSKNHTILKNFHYDWWNTKL</sequence>
<organism evidence="1 2">
    <name type="scientific">candidate division WWE3 bacterium RBG_19FT_COMBO_34_6</name>
    <dbReference type="NCBI Taxonomy" id="1802612"/>
    <lineage>
        <taxon>Bacteria</taxon>
        <taxon>Katanobacteria</taxon>
    </lineage>
</organism>
<protein>
    <submittedName>
        <fullName evidence="1">Uncharacterized protein</fullName>
    </submittedName>
</protein>